<reference evidence="1" key="1">
    <citation type="journal article" date="2007" name="PLoS Biol.">
        <title>Rate of evolution in brain-expressed genes in humans and other primates.</title>
        <authorList>
            <person name="Wang H.-Y."/>
            <person name="Chien H.-C."/>
            <person name="Osada N."/>
            <person name="Hashimoto K."/>
            <person name="Sugano S."/>
            <person name="Gojobori T."/>
            <person name="Chou C.-K."/>
            <person name="Tsai S.-F."/>
            <person name="Wu C.-I."/>
            <person name="Shen C.-K.J."/>
        </authorList>
    </citation>
    <scope>NUCLEOTIDE SEQUENCE</scope>
</reference>
<protein>
    <submittedName>
        <fullName evidence="1">Macaca fascicularis brain cDNA clone: QtrA-16225, similar to human chromosome 13 open reading frame 17 (C13orf17), mRNA, RefSeq: NM_018185.1</fullName>
    </submittedName>
</protein>
<evidence type="ECO:0000313" key="1">
    <source>
        <dbReference type="EMBL" id="BAE91410.1"/>
    </source>
</evidence>
<accession>I7GPG7</accession>
<sequence length="43" mass="4922">MSLGSPRSKIAEPNLNPHLSYFSNSVFLLFSVLPYCYLRPSQF</sequence>
<name>I7GPG7_MACFA</name>
<organism evidence="1">
    <name type="scientific">Macaca fascicularis</name>
    <name type="common">Crab-eating macaque</name>
    <name type="synonym">Cynomolgus monkey</name>
    <dbReference type="NCBI Taxonomy" id="9541"/>
    <lineage>
        <taxon>Eukaryota</taxon>
        <taxon>Metazoa</taxon>
        <taxon>Chordata</taxon>
        <taxon>Craniata</taxon>
        <taxon>Vertebrata</taxon>
        <taxon>Euteleostomi</taxon>
        <taxon>Mammalia</taxon>
        <taxon>Eutheria</taxon>
        <taxon>Euarchontoglires</taxon>
        <taxon>Primates</taxon>
        <taxon>Haplorrhini</taxon>
        <taxon>Catarrhini</taxon>
        <taxon>Cercopithecidae</taxon>
        <taxon>Cercopithecinae</taxon>
        <taxon>Macaca</taxon>
    </lineage>
</organism>
<proteinExistence type="evidence at transcript level"/>
<dbReference type="EMBL" id="AB174348">
    <property type="protein sequence ID" value="BAE91410.1"/>
    <property type="molecule type" value="mRNA"/>
</dbReference>
<dbReference type="AlphaFoldDB" id="I7GPG7"/>